<organism evidence="2 3">
    <name type="scientific">Plasmodium malariae</name>
    <dbReference type="NCBI Taxonomy" id="5858"/>
    <lineage>
        <taxon>Eukaryota</taxon>
        <taxon>Sar</taxon>
        <taxon>Alveolata</taxon>
        <taxon>Apicomplexa</taxon>
        <taxon>Aconoidasida</taxon>
        <taxon>Haemosporida</taxon>
        <taxon>Plasmodiidae</taxon>
        <taxon>Plasmodium</taxon>
        <taxon>Plasmodium (Plasmodium)</taxon>
    </lineage>
</organism>
<evidence type="ECO:0000259" key="1">
    <source>
        <dbReference type="PROSITE" id="PS50003"/>
    </source>
</evidence>
<gene>
    <name evidence="2" type="primary">PmUG01_04021700</name>
    <name evidence="2" type="ORF">PMUG01_04021700</name>
</gene>
<dbReference type="KEGG" id="pmal:PMUG01_04021700"/>
<dbReference type="OMA" id="IHHINLK"/>
<dbReference type="Pfam" id="PF23634">
    <property type="entry name" value="PH_CERLI1"/>
    <property type="match status" value="1"/>
</dbReference>
<keyword evidence="3" id="KW-1185">Reference proteome</keyword>
<dbReference type="AlphaFoldDB" id="A0A1D3JJB1"/>
<evidence type="ECO:0000313" key="2">
    <source>
        <dbReference type="EMBL" id="SBT86522.1"/>
    </source>
</evidence>
<dbReference type="InterPro" id="IPR056293">
    <property type="entry name" value="PH_CERLI1"/>
</dbReference>
<proteinExistence type="predicted"/>
<dbReference type="EMBL" id="LT594625">
    <property type="protein sequence ID" value="SBT86522.1"/>
    <property type="molecule type" value="Genomic_DNA"/>
</dbReference>
<sequence>MFYLDTHNLLYVGSCFLASVCTLCVCRNRELFPHISENKPIGQLYRLLNIHKYESFSIIIQIHHINLKFGDDDNSKYIVHLKIGNRYAYTHYYKQYLNKIHIEERKNLAVKQNNTILTVEVYKKGTLKNTYIGSAEIHIYTDIIKKLFPCNMYFNIVNKNQIVATACLSFHYINLDCIKKDDQIYTSLFIETIISVQKNQSKNNEKIEWLINEGMEYFDAIKETDVSSTIYKNISNLATEDKIRLFSKNLNGYLLHSNFYIKRFYNKYYFYLHFFKGKFYWCYYNEESDAKVDTNRVGYIRLEYVVNVYSDVYSHKYFYIKYRKKREKKENYLYLKTMDKDRNIWVNVIHDFIILTSNYRREKKNKRNKIKGLQNNYEEGGASKEVVEINNKLSHSLSKNSMKIKYLNKKNVVETSSNIDNEENYTKSPELGHVVKDMGKNMYNYSD</sequence>
<name>A0A1D3JJB1_PLAMA</name>
<dbReference type="RefSeq" id="XP_028859671.1">
    <property type="nucleotide sequence ID" value="XM_029003215.1"/>
</dbReference>
<dbReference type="OrthoDB" id="391416at2759"/>
<dbReference type="Proteomes" id="UP000219813">
    <property type="component" value="Chromosome 4"/>
</dbReference>
<evidence type="ECO:0000313" key="3">
    <source>
        <dbReference type="Proteomes" id="UP000219813"/>
    </source>
</evidence>
<reference evidence="2 3" key="1">
    <citation type="submission" date="2016-06" db="EMBL/GenBank/DDBJ databases">
        <authorList>
            <consortium name="Pathogen Informatics"/>
        </authorList>
    </citation>
    <scope>NUCLEOTIDE SEQUENCE [LARGE SCALE GENOMIC DNA]</scope>
</reference>
<dbReference type="VEuPathDB" id="PlasmoDB:PmUG01_04021700"/>
<dbReference type="GeneID" id="39867046"/>
<accession>A0A1D3JJB1</accession>
<protein>
    <recommendedName>
        <fullName evidence="1">PH domain-containing protein</fullName>
    </recommendedName>
</protein>
<dbReference type="PROSITE" id="PS50003">
    <property type="entry name" value="PH_DOMAIN"/>
    <property type="match status" value="1"/>
</dbReference>
<dbReference type="InterPro" id="IPR001849">
    <property type="entry name" value="PH_domain"/>
</dbReference>
<feature type="domain" description="PH" evidence="1">
    <location>
        <begin position="247"/>
        <end position="354"/>
    </location>
</feature>